<protein>
    <submittedName>
        <fullName evidence="5">Uncharacterized protein</fullName>
    </submittedName>
</protein>
<name>A0AAV3RZ68_LITER</name>
<evidence type="ECO:0000256" key="4">
    <source>
        <dbReference type="ARBA" id="ARBA00025806"/>
    </source>
</evidence>
<dbReference type="GO" id="GO:0005634">
    <property type="term" value="C:nucleus"/>
    <property type="evidence" value="ECO:0007669"/>
    <property type="project" value="UniProtKB-SubCell"/>
</dbReference>
<comment type="similarity">
    <text evidence="4">Belongs to the DONSON family.</text>
</comment>
<dbReference type="AlphaFoldDB" id="A0AAV3RZ68"/>
<sequence length="139" mass="15376">MANHIWMYLMVLQIQCTELRKADHMSMQLKEPIMALEANQASSNICYSIEIKDAYLPPWIICNVCEAIGADGNTFEASFVPETTSIGLNVGLGISHQDSGVHDNPFGINNAVFSSHIRYAFVKGFKFTTHSYIASVSTV</sequence>
<dbReference type="InterPro" id="IPR024861">
    <property type="entry name" value="Donson"/>
</dbReference>
<dbReference type="GO" id="GO:0033260">
    <property type="term" value="P:nuclear DNA replication"/>
    <property type="evidence" value="ECO:0007669"/>
    <property type="project" value="TreeGrafter"/>
</dbReference>
<comment type="caution">
    <text evidence="5">The sequence shown here is derived from an EMBL/GenBank/DDBJ whole genome shotgun (WGS) entry which is preliminary data.</text>
</comment>
<comment type="subcellular location">
    <subcellularLocation>
        <location evidence="1">Nucleus</location>
    </subcellularLocation>
</comment>
<dbReference type="Proteomes" id="UP001454036">
    <property type="component" value="Unassembled WGS sequence"/>
</dbReference>
<keyword evidence="6" id="KW-1185">Reference proteome</keyword>
<organism evidence="5 6">
    <name type="scientific">Lithospermum erythrorhizon</name>
    <name type="common">Purple gromwell</name>
    <name type="synonym">Lithospermum officinale var. erythrorhizon</name>
    <dbReference type="NCBI Taxonomy" id="34254"/>
    <lineage>
        <taxon>Eukaryota</taxon>
        <taxon>Viridiplantae</taxon>
        <taxon>Streptophyta</taxon>
        <taxon>Embryophyta</taxon>
        <taxon>Tracheophyta</taxon>
        <taxon>Spermatophyta</taxon>
        <taxon>Magnoliopsida</taxon>
        <taxon>eudicotyledons</taxon>
        <taxon>Gunneridae</taxon>
        <taxon>Pentapetalae</taxon>
        <taxon>asterids</taxon>
        <taxon>lamiids</taxon>
        <taxon>Boraginales</taxon>
        <taxon>Boraginaceae</taxon>
        <taxon>Boraginoideae</taxon>
        <taxon>Lithospermeae</taxon>
        <taxon>Lithospermum</taxon>
    </lineage>
</organism>
<gene>
    <name evidence="5" type="ORF">LIER_34032</name>
</gene>
<evidence type="ECO:0000256" key="2">
    <source>
        <dbReference type="ARBA" id="ARBA00022473"/>
    </source>
</evidence>
<evidence type="ECO:0000256" key="3">
    <source>
        <dbReference type="ARBA" id="ARBA00023242"/>
    </source>
</evidence>
<accession>A0AAV3RZ68</accession>
<dbReference type="PANTHER" id="PTHR12972">
    <property type="entry name" value="DOWNSTREAM NEIGHBOR OF SON"/>
    <property type="match status" value="1"/>
</dbReference>
<keyword evidence="3" id="KW-0539">Nucleus</keyword>
<evidence type="ECO:0000313" key="5">
    <source>
        <dbReference type="EMBL" id="GAA0186744.1"/>
    </source>
</evidence>
<proteinExistence type="inferred from homology"/>
<reference evidence="5 6" key="1">
    <citation type="submission" date="2024-01" db="EMBL/GenBank/DDBJ databases">
        <title>The complete chloroplast genome sequence of Lithospermum erythrorhizon: insights into the phylogenetic relationship among Boraginaceae species and the maternal lineages of purple gromwells.</title>
        <authorList>
            <person name="Okada T."/>
            <person name="Watanabe K."/>
        </authorList>
    </citation>
    <scope>NUCLEOTIDE SEQUENCE [LARGE SCALE GENOMIC DNA]</scope>
</reference>
<dbReference type="EMBL" id="BAABME010013990">
    <property type="protein sequence ID" value="GAA0186744.1"/>
    <property type="molecule type" value="Genomic_DNA"/>
</dbReference>
<dbReference type="PANTHER" id="PTHR12972:SF0">
    <property type="entry name" value="PROTEIN DOWNSTREAM NEIGHBOR OF SON"/>
    <property type="match status" value="1"/>
</dbReference>
<keyword evidence="2" id="KW-0217">Developmental protein</keyword>
<evidence type="ECO:0000313" key="6">
    <source>
        <dbReference type="Proteomes" id="UP001454036"/>
    </source>
</evidence>
<evidence type="ECO:0000256" key="1">
    <source>
        <dbReference type="ARBA" id="ARBA00004123"/>
    </source>
</evidence>